<dbReference type="OrthoDB" id="24670at2759"/>
<name>A0A9W9CMR2_9PLEO</name>
<evidence type="ECO:0000313" key="1">
    <source>
        <dbReference type="EMBL" id="KAJ4370649.1"/>
    </source>
</evidence>
<gene>
    <name evidence="1" type="ORF">N0V83_005170</name>
</gene>
<keyword evidence="2" id="KW-1185">Reference proteome</keyword>
<dbReference type="EMBL" id="JAPEUY010000008">
    <property type="protein sequence ID" value="KAJ4370649.1"/>
    <property type="molecule type" value="Genomic_DNA"/>
</dbReference>
<reference evidence="1" key="1">
    <citation type="submission" date="2022-10" db="EMBL/GenBank/DDBJ databases">
        <title>Tapping the CABI collections for fungal endophytes: first genome assemblies for Collariella, Neodidymelliopsis, Ascochyta clinopodiicola, Didymella pomorum, Didymosphaeria variabile, Neocosmospora piperis and Neocucurbitaria cava.</title>
        <authorList>
            <person name="Hill R."/>
        </authorList>
    </citation>
    <scope>NUCLEOTIDE SEQUENCE</scope>
    <source>
        <strain evidence="1">IMI 356814</strain>
    </source>
</reference>
<evidence type="ECO:0000313" key="2">
    <source>
        <dbReference type="Proteomes" id="UP001140560"/>
    </source>
</evidence>
<dbReference type="AlphaFoldDB" id="A0A9W9CMR2"/>
<protein>
    <submittedName>
        <fullName evidence="1">Uncharacterized protein</fullName>
    </submittedName>
</protein>
<accession>A0A9W9CMR2</accession>
<comment type="caution">
    <text evidence="1">The sequence shown here is derived from an EMBL/GenBank/DDBJ whole genome shotgun (WGS) entry which is preliminary data.</text>
</comment>
<dbReference type="Proteomes" id="UP001140560">
    <property type="component" value="Unassembled WGS sequence"/>
</dbReference>
<organism evidence="1 2">
    <name type="scientific">Neocucurbitaria cava</name>
    <dbReference type="NCBI Taxonomy" id="798079"/>
    <lineage>
        <taxon>Eukaryota</taxon>
        <taxon>Fungi</taxon>
        <taxon>Dikarya</taxon>
        <taxon>Ascomycota</taxon>
        <taxon>Pezizomycotina</taxon>
        <taxon>Dothideomycetes</taxon>
        <taxon>Pleosporomycetidae</taxon>
        <taxon>Pleosporales</taxon>
        <taxon>Pleosporineae</taxon>
        <taxon>Cucurbitariaceae</taxon>
        <taxon>Neocucurbitaria</taxon>
    </lineage>
</organism>
<proteinExistence type="predicted"/>
<sequence length="276" mass="31524">MAFNSWDKLSKAQRDYPKTKFAVAVVDKALKKNPKNPFIRTCAEASRRSSGTLKIGSIGPVLLKPWQNAAKALGRKQDRLGLWDALFTAAMREDFWEDAVVNYNKEGSPSKKLAHYAHILAVQLAAEQKEDPASNSSRMCAIQFSLARKLMKQAYEASPDDPIAVKDIRDLRFMAEIFRRQGQHAELFSLWDNPPISLKKLLRTHRDDLMSLKTRILREQEDWPLLEAHCYASIEEVISLLNLAQDSKSLWELCAWRWDLWNGLMEATAAIRPGQE</sequence>